<name>A0A8X7WI72_BRACI</name>
<sequence length="307" mass="35651">MEEVAAREAFSALINGFENRTRLDQQVRYYRDEKPPRNGHDVNAKSAEVDRTRQAQRTEDSREDFRNTKRGLESLSSRNRYGDSDSSSNWRVKGNGSPNQVRYKEQTREKRKENVSRSSRDSPDSQRTISEAHRYHRYDYQRGGKDFQSRNEPILDWKPVRTEGNRNDGQTRPGIKREATRNSVEQTEEDRRRRMKGKAIAVEGTEREKGTDHDRAFNGENGASGTTRRSGPIDENIPEIQAYPGKNQALLLNLFHQVHGMETSVTKETEKHGTMEEQQLYSDEEMNRIAEQYASVNIEMDEEMVDF</sequence>
<feature type="compositionally biased region" description="Basic and acidic residues" evidence="1">
    <location>
        <begin position="29"/>
        <end position="72"/>
    </location>
</feature>
<reference evidence="2 3" key="1">
    <citation type="submission" date="2020-02" db="EMBL/GenBank/DDBJ databases">
        <authorList>
            <person name="Ma Q."/>
            <person name="Huang Y."/>
            <person name="Song X."/>
            <person name="Pei D."/>
        </authorList>
    </citation>
    <scope>NUCLEOTIDE SEQUENCE [LARGE SCALE GENOMIC DNA]</scope>
    <source>
        <strain evidence="2">Sxm20200214</strain>
        <tissue evidence="2">Leaf</tissue>
    </source>
</reference>
<feature type="compositionally biased region" description="Polar residues" evidence="1">
    <location>
        <begin position="74"/>
        <end position="100"/>
    </location>
</feature>
<gene>
    <name evidence="2" type="ORF">Bca52824_000825</name>
</gene>
<evidence type="ECO:0000256" key="1">
    <source>
        <dbReference type="SAM" id="MobiDB-lite"/>
    </source>
</evidence>
<feature type="compositionally biased region" description="Basic and acidic residues" evidence="1">
    <location>
        <begin position="204"/>
        <end position="217"/>
    </location>
</feature>
<accession>A0A8X7WI72</accession>
<dbReference type="AlphaFoldDB" id="A0A8X7WI72"/>
<evidence type="ECO:0000313" key="3">
    <source>
        <dbReference type="Proteomes" id="UP000886595"/>
    </source>
</evidence>
<dbReference type="Proteomes" id="UP000886595">
    <property type="component" value="Unassembled WGS sequence"/>
</dbReference>
<evidence type="ECO:0000313" key="2">
    <source>
        <dbReference type="EMBL" id="KAG2329645.1"/>
    </source>
</evidence>
<feature type="compositionally biased region" description="Basic and acidic residues" evidence="1">
    <location>
        <begin position="102"/>
        <end position="166"/>
    </location>
</feature>
<feature type="region of interest" description="Disordered" evidence="1">
    <location>
        <begin position="29"/>
        <end position="233"/>
    </location>
</feature>
<protein>
    <submittedName>
        <fullName evidence="2">Uncharacterized protein</fullName>
    </submittedName>
</protein>
<keyword evidence="3" id="KW-1185">Reference proteome</keyword>
<comment type="caution">
    <text evidence="2">The sequence shown here is derived from an EMBL/GenBank/DDBJ whole genome shotgun (WGS) entry which is preliminary data.</text>
</comment>
<dbReference type="EMBL" id="JAAMPC010000001">
    <property type="protein sequence ID" value="KAG2329645.1"/>
    <property type="molecule type" value="Genomic_DNA"/>
</dbReference>
<organism evidence="2 3">
    <name type="scientific">Brassica carinata</name>
    <name type="common">Ethiopian mustard</name>
    <name type="synonym">Abyssinian cabbage</name>
    <dbReference type="NCBI Taxonomy" id="52824"/>
    <lineage>
        <taxon>Eukaryota</taxon>
        <taxon>Viridiplantae</taxon>
        <taxon>Streptophyta</taxon>
        <taxon>Embryophyta</taxon>
        <taxon>Tracheophyta</taxon>
        <taxon>Spermatophyta</taxon>
        <taxon>Magnoliopsida</taxon>
        <taxon>eudicotyledons</taxon>
        <taxon>Gunneridae</taxon>
        <taxon>Pentapetalae</taxon>
        <taxon>rosids</taxon>
        <taxon>malvids</taxon>
        <taxon>Brassicales</taxon>
        <taxon>Brassicaceae</taxon>
        <taxon>Brassiceae</taxon>
        <taxon>Brassica</taxon>
    </lineage>
</organism>
<proteinExistence type="predicted"/>